<keyword evidence="2" id="KW-0813">Transport</keyword>
<gene>
    <name evidence="2" type="ORF">RM533_08450</name>
</gene>
<reference evidence="2 3" key="1">
    <citation type="submission" date="2023-09" db="EMBL/GenBank/DDBJ databases">
        <authorList>
            <person name="Rey-Velasco X."/>
        </authorList>
    </citation>
    <scope>NUCLEOTIDE SEQUENCE [LARGE SCALE GENOMIC DNA]</scope>
    <source>
        <strain evidence="2 3">F390</strain>
    </source>
</reference>
<evidence type="ECO:0000313" key="2">
    <source>
        <dbReference type="EMBL" id="MDT0576215.1"/>
    </source>
</evidence>
<comment type="caution">
    <text evidence="2">The sequence shown here is derived from an EMBL/GenBank/DDBJ whole genome shotgun (WGS) entry which is preliminary data.</text>
</comment>
<sequence length="153" mass="15945">MTPPFQIDPAAVAACSATTKAQILSDLANCFASAYHVDAAQVLAGLVEREELGSTGFGRGIAIPHARLAGTDRAIGAILRLKTPVPFDAADQLPVELVVGLLSPCHSGADHLHALAAISRLLRDDAMRERLLSAPDNQAVYALLIGGNDRDAA</sequence>
<dbReference type="Pfam" id="PF00359">
    <property type="entry name" value="PTS_EIIA_2"/>
    <property type="match status" value="1"/>
</dbReference>
<organism evidence="2 3">
    <name type="scientific">Croceicoccus esteveae</name>
    <dbReference type="NCBI Taxonomy" id="3075597"/>
    <lineage>
        <taxon>Bacteria</taxon>
        <taxon>Pseudomonadati</taxon>
        <taxon>Pseudomonadota</taxon>
        <taxon>Alphaproteobacteria</taxon>
        <taxon>Sphingomonadales</taxon>
        <taxon>Erythrobacteraceae</taxon>
        <taxon>Croceicoccus</taxon>
    </lineage>
</organism>
<dbReference type="Gene3D" id="3.40.930.10">
    <property type="entry name" value="Mannitol-specific EII, Chain A"/>
    <property type="match status" value="1"/>
</dbReference>
<dbReference type="InterPro" id="IPR051541">
    <property type="entry name" value="PTS_SugarTrans_NitroReg"/>
</dbReference>
<dbReference type="InterPro" id="IPR002178">
    <property type="entry name" value="PTS_EIIA_type-2_dom"/>
</dbReference>
<dbReference type="PANTHER" id="PTHR47738">
    <property type="entry name" value="PTS SYSTEM FRUCTOSE-LIKE EIIA COMPONENT-RELATED"/>
    <property type="match status" value="1"/>
</dbReference>
<dbReference type="SUPFAM" id="SSF55804">
    <property type="entry name" value="Phoshotransferase/anion transport protein"/>
    <property type="match status" value="1"/>
</dbReference>
<feature type="domain" description="PTS EIIA type-2" evidence="1">
    <location>
        <begin position="4"/>
        <end position="147"/>
    </location>
</feature>
<evidence type="ECO:0000259" key="1">
    <source>
        <dbReference type="PROSITE" id="PS51094"/>
    </source>
</evidence>
<dbReference type="PROSITE" id="PS00372">
    <property type="entry name" value="PTS_EIIA_TYPE_2_HIS"/>
    <property type="match status" value="1"/>
</dbReference>
<dbReference type="CDD" id="cd00211">
    <property type="entry name" value="PTS_IIA_fru"/>
    <property type="match status" value="1"/>
</dbReference>
<dbReference type="PROSITE" id="PS51094">
    <property type="entry name" value="PTS_EIIA_TYPE_2"/>
    <property type="match status" value="1"/>
</dbReference>
<keyword evidence="2" id="KW-0762">Sugar transport</keyword>
<proteinExistence type="predicted"/>
<dbReference type="InterPro" id="IPR016152">
    <property type="entry name" value="PTrfase/Anion_transptr"/>
</dbReference>
<name>A0ABU2ZHY8_9SPHN</name>
<protein>
    <submittedName>
        <fullName evidence="2">PTS sugar transporter subunit IIA</fullName>
    </submittedName>
</protein>
<dbReference type="EMBL" id="JAVRHS010000005">
    <property type="protein sequence ID" value="MDT0576215.1"/>
    <property type="molecule type" value="Genomic_DNA"/>
</dbReference>
<dbReference type="Proteomes" id="UP001259803">
    <property type="component" value="Unassembled WGS sequence"/>
</dbReference>
<dbReference type="PANTHER" id="PTHR47738:SF1">
    <property type="entry name" value="NITROGEN REGULATORY PROTEIN"/>
    <property type="match status" value="1"/>
</dbReference>
<keyword evidence="3" id="KW-1185">Reference proteome</keyword>
<accession>A0ABU2ZHY8</accession>
<evidence type="ECO:0000313" key="3">
    <source>
        <dbReference type="Proteomes" id="UP001259803"/>
    </source>
</evidence>
<dbReference type="RefSeq" id="WP_311340782.1">
    <property type="nucleotide sequence ID" value="NZ_JAVRHS010000005.1"/>
</dbReference>